<accession>A0A4Y9XXI0</accession>
<evidence type="ECO:0000313" key="5">
    <source>
        <dbReference type="Proteomes" id="UP000814176"/>
    </source>
</evidence>
<name>A0A4Y9XXI0_9APHY</name>
<reference evidence="2 5" key="2">
    <citation type="journal article" date="2021" name="Environ. Microbiol.">
        <title>Gene family expansions and transcriptome signatures uncover fungal adaptations to wood decay.</title>
        <authorList>
            <person name="Hage H."/>
            <person name="Miyauchi S."/>
            <person name="Viragh M."/>
            <person name="Drula E."/>
            <person name="Min B."/>
            <person name="Chaduli D."/>
            <person name="Navarro D."/>
            <person name="Favel A."/>
            <person name="Norest M."/>
            <person name="Lesage-Meessen L."/>
            <person name="Balint B."/>
            <person name="Merenyi Z."/>
            <person name="de Eugenio L."/>
            <person name="Morin E."/>
            <person name="Martinez A.T."/>
            <person name="Baldrian P."/>
            <person name="Stursova M."/>
            <person name="Martinez M.J."/>
            <person name="Novotny C."/>
            <person name="Magnuson J.K."/>
            <person name="Spatafora J.W."/>
            <person name="Maurice S."/>
            <person name="Pangilinan J."/>
            <person name="Andreopoulos W."/>
            <person name="LaButti K."/>
            <person name="Hundley H."/>
            <person name="Na H."/>
            <person name="Kuo A."/>
            <person name="Barry K."/>
            <person name="Lipzen A."/>
            <person name="Henrissat B."/>
            <person name="Riley R."/>
            <person name="Ahrendt S."/>
            <person name="Nagy L.G."/>
            <person name="Grigoriev I.V."/>
            <person name="Martin F."/>
            <person name="Rosso M.N."/>
        </authorList>
    </citation>
    <scope>NUCLEOTIDE SEQUENCE [LARGE SCALE GENOMIC DNA]</scope>
    <source>
        <strain evidence="2 5">CIRM-BRFM 1785</strain>
    </source>
</reference>
<dbReference type="AlphaFoldDB" id="A0A4Y9XXI0"/>
<keyword evidence="1" id="KW-0732">Signal</keyword>
<proteinExistence type="predicted"/>
<gene>
    <name evidence="2" type="ORF">C8Q71DRAFT_854647</name>
    <name evidence="3" type="ORF">EVJ58_g8611</name>
</gene>
<reference evidence="3 4" key="1">
    <citation type="submission" date="2019-01" db="EMBL/GenBank/DDBJ databases">
        <title>Genome sequencing of the rare red list fungi Fomitopsis rosea.</title>
        <authorList>
            <person name="Buettner E."/>
            <person name="Kellner H."/>
        </authorList>
    </citation>
    <scope>NUCLEOTIDE SEQUENCE [LARGE SCALE GENOMIC DNA]</scope>
    <source>
        <strain evidence="3 4">DSM 105464</strain>
    </source>
</reference>
<comment type="caution">
    <text evidence="3">The sequence shown here is derived from an EMBL/GenBank/DDBJ whole genome shotgun (WGS) entry which is preliminary data.</text>
</comment>
<feature type="signal peptide" evidence="1">
    <location>
        <begin position="1"/>
        <end position="17"/>
    </location>
</feature>
<dbReference type="Proteomes" id="UP000814176">
    <property type="component" value="Unassembled WGS sequence"/>
</dbReference>
<evidence type="ECO:0000256" key="1">
    <source>
        <dbReference type="SAM" id="SignalP"/>
    </source>
</evidence>
<organism evidence="3 4">
    <name type="scientific">Rhodofomes roseus</name>
    <dbReference type="NCBI Taxonomy" id="34475"/>
    <lineage>
        <taxon>Eukaryota</taxon>
        <taxon>Fungi</taxon>
        <taxon>Dikarya</taxon>
        <taxon>Basidiomycota</taxon>
        <taxon>Agaricomycotina</taxon>
        <taxon>Agaricomycetes</taxon>
        <taxon>Polyporales</taxon>
        <taxon>Rhodofomes</taxon>
    </lineage>
</organism>
<protein>
    <submittedName>
        <fullName evidence="3">Uncharacterized protein</fullName>
    </submittedName>
</protein>
<dbReference type="RefSeq" id="XP_047782245.1">
    <property type="nucleotide sequence ID" value="XM_047927080.1"/>
</dbReference>
<dbReference type="OrthoDB" id="2844016at2759"/>
<evidence type="ECO:0000313" key="2">
    <source>
        <dbReference type="EMBL" id="KAH9840779.1"/>
    </source>
</evidence>
<sequence>MFAFIALPVALAAGSFAMPAALSARQDPCTALGAGAASTLSYNFQLEVVDPSAAEGATGTVLALVNGDSTTGNWWLKEIHQNSTGDFSSWTLNGGALIPTPSSSNADTVGSDMAVNAGDALEFAVTTKGAANAAAGQTPYCAVSNADGHATLTVNSVSDEFFVCQASTSEYVLAFSPSASSSVYDYSTCTKQLVHLVPA</sequence>
<dbReference type="GeneID" id="72007812"/>
<evidence type="ECO:0000313" key="3">
    <source>
        <dbReference type="EMBL" id="TFY54856.1"/>
    </source>
</evidence>
<dbReference type="EMBL" id="SEKV01000652">
    <property type="protein sequence ID" value="TFY54856.1"/>
    <property type="molecule type" value="Genomic_DNA"/>
</dbReference>
<feature type="chain" id="PRO_5021294570" evidence="1">
    <location>
        <begin position="18"/>
        <end position="199"/>
    </location>
</feature>
<dbReference type="Proteomes" id="UP000298390">
    <property type="component" value="Unassembled WGS sequence"/>
</dbReference>
<dbReference type="EMBL" id="JADCUA010000004">
    <property type="protein sequence ID" value="KAH9840779.1"/>
    <property type="molecule type" value="Genomic_DNA"/>
</dbReference>
<keyword evidence="5" id="KW-1185">Reference proteome</keyword>
<evidence type="ECO:0000313" key="4">
    <source>
        <dbReference type="Proteomes" id="UP000298390"/>
    </source>
</evidence>